<dbReference type="GO" id="GO:0008999">
    <property type="term" value="F:protein-N-terminal-alanine acetyltransferase activity"/>
    <property type="evidence" value="ECO:0007669"/>
    <property type="project" value="TreeGrafter"/>
</dbReference>
<evidence type="ECO:0000313" key="2">
    <source>
        <dbReference type="EMBL" id="BAI62021.1"/>
    </source>
</evidence>
<dbReference type="InParanoid" id="D1YZZ9"/>
<dbReference type="EMBL" id="AP011532">
    <property type="protein sequence ID" value="BAI62021.1"/>
    <property type="molecule type" value="Genomic_DNA"/>
</dbReference>
<gene>
    <name evidence="2" type="ordered locus">MCP_1949</name>
</gene>
<name>D1YZZ9_METPS</name>
<dbReference type="OrthoDB" id="120213at2157"/>
<dbReference type="Gene3D" id="3.40.630.30">
    <property type="match status" value="1"/>
</dbReference>
<dbReference type="KEGG" id="mpd:MCP_1949"/>
<reference evidence="2 3" key="1">
    <citation type="journal article" date="2007" name="Appl. Environ. Microbiol.">
        <title>Isolation of key methanogens for global methane emission from rice paddy fields: a novel isolate affiliated with the clone cluster rice cluster I.</title>
        <authorList>
            <person name="Sakai S."/>
            <person name="Imachi H."/>
            <person name="Sekiguchi Y."/>
            <person name="Ohashi A."/>
            <person name="Harada H."/>
            <person name="Kamagata Y."/>
        </authorList>
    </citation>
    <scope>NUCLEOTIDE SEQUENCE [LARGE SCALE GENOMIC DNA]</scope>
    <source>
        <strain evidence="3">DSM 17711 / JCM 13418 / NBRC 101707 / SANAE</strain>
    </source>
</reference>
<dbReference type="PANTHER" id="PTHR43441:SF12">
    <property type="entry name" value="RIBOSOMAL N-ACETYLTRANSFERASE YDAF-RELATED"/>
    <property type="match status" value="1"/>
</dbReference>
<dbReference type="InterPro" id="IPR016181">
    <property type="entry name" value="Acyl_CoA_acyltransferase"/>
</dbReference>
<organism evidence="2 3">
    <name type="scientific">Methanocella paludicola (strain DSM 17711 / JCM 13418 / NBRC 101707 / SANAE)</name>
    <dbReference type="NCBI Taxonomy" id="304371"/>
    <lineage>
        <taxon>Archaea</taxon>
        <taxon>Methanobacteriati</taxon>
        <taxon>Methanobacteriota</taxon>
        <taxon>Stenosarchaea group</taxon>
        <taxon>Methanomicrobia</taxon>
        <taxon>Methanocellales</taxon>
        <taxon>Methanocellaceae</taxon>
        <taxon>Methanocella</taxon>
    </lineage>
</organism>
<feature type="domain" description="N-acetyltransferase" evidence="1">
    <location>
        <begin position="13"/>
        <end position="170"/>
    </location>
</feature>
<dbReference type="SUPFAM" id="SSF55729">
    <property type="entry name" value="Acyl-CoA N-acyltransferases (Nat)"/>
    <property type="match status" value="1"/>
</dbReference>
<keyword evidence="3" id="KW-1185">Reference proteome</keyword>
<dbReference type="GO" id="GO:1990189">
    <property type="term" value="F:protein N-terminal-serine acetyltransferase activity"/>
    <property type="evidence" value="ECO:0007669"/>
    <property type="project" value="TreeGrafter"/>
</dbReference>
<dbReference type="InterPro" id="IPR051908">
    <property type="entry name" value="Ribosomal_N-acetyltransferase"/>
</dbReference>
<sequence>MTGNFHIDVGDGLHIRLLEDKNARALFELIDANRLMLRDWLPWVDKTKTLNDSVMFIRSALDQYKGCTGVHAGIWKDDTLIGVVAFVNIDINNRRAMIGYWLAEPFRGKGYMTRACAAMVDVAFNKLLLNKVDIYCGVGNHKSKAIPERLGFKPEGILRQHEWVNDRFVDIVAYGMLASEWQENRKKFKK</sequence>
<proteinExistence type="predicted"/>
<dbReference type="RefSeq" id="WP_012900695.1">
    <property type="nucleotide sequence ID" value="NC_013665.1"/>
</dbReference>
<evidence type="ECO:0000259" key="1">
    <source>
        <dbReference type="PROSITE" id="PS51186"/>
    </source>
</evidence>
<dbReference type="PATRIC" id="fig|304371.9.peg.1989"/>
<dbReference type="PANTHER" id="PTHR43441">
    <property type="entry name" value="RIBOSOMAL-PROTEIN-SERINE ACETYLTRANSFERASE"/>
    <property type="match status" value="1"/>
</dbReference>
<dbReference type="Pfam" id="PF13302">
    <property type="entry name" value="Acetyltransf_3"/>
    <property type="match status" value="1"/>
</dbReference>
<reference evidence="2 3" key="2">
    <citation type="journal article" date="2008" name="Int. J. Syst. Evol. Microbiol.">
        <title>Methanocella paludicola gen. nov., sp. nov., a methane-producing archaeon, the first isolate of the lineage 'Rice Cluster I', and proposal of the new archaeal order Methanocellales ord. nov.</title>
        <authorList>
            <person name="Sakai S."/>
            <person name="Imachi H."/>
            <person name="Hanada S."/>
            <person name="Ohashi A."/>
            <person name="Harada H."/>
            <person name="Kamagata Y."/>
        </authorList>
    </citation>
    <scope>NUCLEOTIDE SEQUENCE [LARGE SCALE GENOMIC DNA]</scope>
    <source>
        <strain evidence="3">DSM 17711 / JCM 13418 / NBRC 101707 / SANAE</strain>
    </source>
</reference>
<dbReference type="eggNOG" id="arCOG00842">
    <property type="taxonomic scope" value="Archaea"/>
</dbReference>
<reference evidence="3" key="3">
    <citation type="journal article" date="2011" name="PLoS ONE">
        <title>Genome sequence of a mesophilic hydrogenotrophic methanogen Methanocella paludicola, the first cultivated representative of the order Methanocellales.</title>
        <authorList>
            <person name="Sakai S."/>
            <person name="Takaki Y."/>
            <person name="Shimamura S."/>
            <person name="Sekine M."/>
            <person name="Tajima T."/>
            <person name="Kosugi H."/>
            <person name="Ichikawa N."/>
            <person name="Tasumi E."/>
            <person name="Hiraki A.T."/>
            <person name="Shimizu A."/>
            <person name="Kato Y."/>
            <person name="Nishiko R."/>
            <person name="Mori K."/>
            <person name="Fujita N."/>
            <person name="Imachi H."/>
            <person name="Takai K."/>
        </authorList>
    </citation>
    <scope>NUCLEOTIDE SEQUENCE [LARGE SCALE GENOMIC DNA]</scope>
    <source>
        <strain evidence="3">DSM 17711 / JCM 13418 / NBRC 101707 / SANAE</strain>
    </source>
</reference>
<dbReference type="GO" id="GO:0005737">
    <property type="term" value="C:cytoplasm"/>
    <property type="evidence" value="ECO:0007669"/>
    <property type="project" value="TreeGrafter"/>
</dbReference>
<dbReference type="STRING" id="304371.MCP_1949"/>
<evidence type="ECO:0000313" key="3">
    <source>
        <dbReference type="Proteomes" id="UP000001882"/>
    </source>
</evidence>
<dbReference type="AlphaFoldDB" id="D1YZZ9"/>
<dbReference type="InterPro" id="IPR000182">
    <property type="entry name" value="GNAT_dom"/>
</dbReference>
<protein>
    <submittedName>
        <fullName evidence="2">GCN5-related N-acetyltransferase family protein</fullName>
    </submittedName>
</protein>
<dbReference type="GeneID" id="8681820"/>
<dbReference type="Proteomes" id="UP000001882">
    <property type="component" value="Chromosome"/>
</dbReference>
<dbReference type="PROSITE" id="PS51186">
    <property type="entry name" value="GNAT"/>
    <property type="match status" value="1"/>
</dbReference>
<accession>D1YZZ9</accession>